<reference evidence="2 3" key="1">
    <citation type="journal article" date="2016" name="Nat. Commun.">
        <title>Thousands of microbial genomes shed light on interconnected biogeochemical processes in an aquifer system.</title>
        <authorList>
            <person name="Anantharaman K."/>
            <person name="Brown C.T."/>
            <person name="Hug L.A."/>
            <person name="Sharon I."/>
            <person name="Castelle C.J."/>
            <person name="Probst A.J."/>
            <person name="Thomas B.C."/>
            <person name="Singh A."/>
            <person name="Wilkins M.J."/>
            <person name="Karaoz U."/>
            <person name="Brodie E.L."/>
            <person name="Williams K.H."/>
            <person name="Hubbard S.S."/>
            <person name="Banfield J.F."/>
        </authorList>
    </citation>
    <scope>NUCLEOTIDE SEQUENCE [LARGE SCALE GENOMIC DNA]</scope>
</reference>
<dbReference type="SUPFAM" id="SSF56112">
    <property type="entry name" value="Protein kinase-like (PK-like)"/>
    <property type="match status" value="1"/>
</dbReference>
<dbReference type="Pfam" id="PF01636">
    <property type="entry name" value="APH"/>
    <property type="match status" value="1"/>
</dbReference>
<evidence type="ECO:0000313" key="3">
    <source>
        <dbReference type="Proteomes" id="UP000176923"/>
    </source>
</evidence>
<sequence length="303" mass="36330">MNSNLYIIKEYHHYPGDSRNRAKTEYEALQFLYKHSVYVVPKVFGIADNYKWIVLEYISGKKIEPAFISEEIIDQCIRFILQIQKLRNTKEASKIGSASEAVFSLNDCFNYLDKRLNALNKIEIKNSTDKECRDFIKEKFFKTYYYFSNLAKERYKKEKIRLDKKLETEDRILSPSDFGFHNSILREDGQLFFLDFEYFGWDDPAKLISDFFLQPDLPLPYIYREKAVRELKKCIDDKEGLEFRLPIYYLLFGLKWCLILLNPFIREGYEESIKKIRLYKSQKFLDHLLKEYANKIFPISLLK</sequence>
<evidence type="ECO:0000313" key="2">
    <source>
        <dbReference type="EMBL" id="OGG12640.1"/>
    </source>
</evidence>
<dbReference type="AlphaFoldDB" id="A0A1F5ZJJ3"/>
<dbReference type="EMBL" id="MFJL01000043">
    <property type="protein sequence ID" value="OGG12640.1"/>
    <property type="molecule type" value="Genomic_DNA"/>
</dbReference>
<evidence type="ECO:0000259" key="1">
    <source>
        <dbReference type="Pfam" id="PF01636"/>
    </source>
</evidence>
<dbReference type="InterPro" id="IPR002575">
    <property type="entry name" value="Aminoglycoside_PTrfase"/>
</dbReference>
<dbReference type="InterPro" id="IPR011009">
    <property type="entry name" value="Kinase-like_dom_sf"/>
</dbReference>
<name>A0A1F5ZJJ3_9BACT</name>
<dbReference type="Proteomes" id="UP000176923">
    <property type="component" value="Unassembled WGS sequence"/>
</dbReference>
<accession>A0A1F5ZJJ3</accession>
<dbReference type="Gene3D" id="3.90.1200.10">
    <property type="match status" value="1"/>
</dbReference>
<comment type="caution">
    <text evidence="2">The sequence shown here is derived from an EMBL/GenBank/DDBJ whole genome shotgun (WGS) entry which is preliminary data.</text>
</comment>
<protein>
    <recommendedName>
        <fullName evidence="1">Aminoglycoside phosphotransferase domain-containing protein</fullName>
    </recommendedName>
</protein>
<proteinExistence type="predicted"/>
<dbReference type="STRING" id="1798382.A3D77_03935"/>
<feature type="domain" description="Aminoglycoside phosphotransferase" evidence="1">
    <location>
        <begin position="14"/>
        <end position="205"/>
    </location>
</feature>
<gene>
    <name evidence="2" type="ORF">A3D77_03935</name>
</gene>
<organism evidence="2 3">
    <name type="scientific">Candidatus Gottesmanbacteria bacterium RIFCSPHIGHO2_02_FULL_39_11</name>
    <dbReference type="NCBI Taxonomy" id="1798382"/>
    <lineage>
        <taxon>Bacteria</taxon>
        <taxon>Candidatus Gottesmaniibacteriota</taxon>
    </lineage>
</organism>